<accession>A0A9D4TXL5</accession>
<dbReference type="Pfam" id="PF22099">
    <property type="entry name" value="MRS2-like"/>
    <property type="match status" value="2"/>
</dbReference>
<keyword evidence="4 6" id="KW-1133">Transmembrane helix</keyword>
<feature type="region of interest" description="Disordered" evidence="7">
    <location>
        <begin position="173"/>
        <end position="200"/>
    </location>
</feature>
<evidence type="ECO:0000256" key="3">
    <source>
        <dbReference type="ARBA" id="ARBA00022692"/>
    </source>
</evidence>
<feature type="transmembrane region" description="Helical" evidence="6">
    <location>
        <begin position="409"/>
        <end position="434"/>
    </location>
</feature>
<dbReference type="Proteomes" id="UP001055712">
    <property type="component" value="Unassembled WGS sequence"/>
</dbReference>
<comment type="caution">
    <text evidence="8">The sequence shown here is derived from an EMBL/GenBank/DDBJ whole genome shotgun (WGS) entry which is preliminary data.</text>
</comment>
<feature type="compositionally biased region" description="Gly residues" evidence="7">
    <location>
        <begin position="176"/>
        <end position="190"/>
    </location>
</feature>
<dbReference type="InterPro" id="IPR039204">
    <property type="entry name" value="MRS2-like"/>
</dbReference>
<evidence type="ECO:0000256" key="6">
    <source>
        <dbReference type="RuleBase" id="RU366041"/>
    </source>
</evidence>
<keyword evidence="3 6" id="KW-0812">Transmembrane</keyword>
<dbReference type="Gene3D" id="2.40.128.330">
    <property type="match status" value="1"/>
</dbReference>
<name>A0A9D4TXL5_CHLVU</name>
<evidence type="ECO:0000256" key="5">
    <source>
        <dbReference type="ARBA" id="ARBA00023136"/>
    </source>
</evidence>
<protein>
    <recommendedName>
        <fullName evidence="6">Magnesium transporter</fullName>
    </recommendedName>
</protein>
<dbReference type="OrthoDB" id="10251508at2759"/>
<dbReference type="GO" id="GO:0015095">
    <property type="term" value="F:magnesium ion transmembrane transporter activity"/>
    <property type="evidence" value="ECO:0007669"/>
    <property type="project" value="TreeGrafter"/>
</dbReference>
<keyword evidence="9" id="KW-1185">Reference proteome</keyword>
<evidence type="ECO:0000256" key="2">
    <source>
        <dbReference type="ARBA" id="ARBA00007535"/>
    </source>
</evidence>
<feature type="transmembrane region" description="Helical" evidence="6">
    <location>
        <begin position="446"/>
        <end position="469"/>
    </location>
</feature>
<dbReference type="SUPFAM" id="SSF144083">
    <property type="entry name" value="Magnesium transport protein CorA, transmembrane region"/>
    <property type="match status" value="1"/>
</dbReference>
<evidence type="ECO:0000313" key="9">
    <source>
        <dbReference type="Proteomes" id="UP001055712"/>
    </source>
</evidence>
<sequence length="475" mass="51915">MPSSRDSFSTLDHLAHLQGETFHSQQPAAGPGVKSVTFQPDAPAFPTGVSNLAKPKSTFATIRWLAVNTEGEALHLELAKLRVTHYLGVQLRDLRLLDPQLATSYPSAILARERAIVVNLEFIKCIIAMDNIYITNLDDPNTQSFVEELQRRLRTPPGGGFGGMFASTSATNLAGEHGGAGAGPGQGAGALQGPPTPRMSSVMAAPENLPFELRVLEVALDTVARYIENLSGDLEQAAHPALDALTLTINTSNLERVRRIKNRMVRLTTRVETLREVLEKFLDDDSDMKDLNLTAKEEDRSDDNERQAAAAMPFDVPLPFTGETVHESLLATPRPAVQYSSASSASSDSTDLADDPAVEVVEMVMEPYFMQVDNTYNKLQTLCEYIDDTEDYIAIQLDSHRNALIRLDLVLTSFSASVALITAITGLFAMNVMLRPDIDGQAPYSWFLAVSISTGIGAIVIFASVMTYCRWKRLI</sequence>
<reference evidence="8" key="2">
    <citation type="submission" date="2020-11" db="EMBL/GenBank/DDBJ databases">
        <authorList>
            <person name="Cecchin M."/>
            <person name="Marcolungo L."/>
            <person name="Rossato M."/>
            <person name="Girolomoni L."/>
            <person name="Cosentino E."/>
            <person name="Cuine S."/>
            <person name="Li-Beisson Y."/>
            <person name="Delledonne M."/>
            <person name="Ballottari M."/>
        </authorList>
    </citation>
    <scope>NUCLEOTIDE SEQUENCE</scope>
    <source>
        <strain evidence="8">211/11P</strain>
        <tissue evidence="8">Whole cell</tissue>
    </source>
</reference>
<dbReference type="CDD" id="cd12823">
    <property type="entry name" value="Mrs2_Mfm1p-like"/>
    <property type="match status" value="1"/>
</dbReference>
<reference evidence="8" key="1">
    <citation type="journal article" date="2019" name="Plant J.">
        <title>Chlorella vulgaris genome assembly and annotation reveals the molecular basis for metabolic acclimation to high light conditions.</title>
        <authorList>
            <person name="Cecchin M."/>
            <person name="Marcolungo L."/>
            <person name="Rossato M."/>
            <person name="Girolomoni L."/>
            <person name="Cosentino E."/>
            <person name="Cuine S."/>
            <person name="Li-Beisson Y."/>
            <person name="Delledonne M."/>
            <person name="Ballottari M."/>
        </authorList>
    </citation>
    <scope>NUCLEOTIDE SEQUENCE</scope>
    <source>
        <strain evidence="8">211/11P</strain>
    </source>
</reference>
<organism evidence="8 9">
    <name type="scientific">Chlorella vulgaris</name>
    <name type="common">Green alga</name>
    <dbReference type="NCBI Taxonomy" id="3077"/>
    <lineage>
        <taxon>Eukaryota</taxon>
        <taxon>Viridiplantae</taxon>
        <taxon>Chlorophyta</taxon>
        <taxon>core chlorophytes</taxon>
        <taxon>Trebouxiophyceae</taxon>
        <taxon>Chlorellales</taxon>
        <taxon>Chlorellaceae</taxon>
        <taxon>Chlorella clade</taxon>
        <taxon>Chlorella</taxon>
    </lineage>
</organism>
<evidence type="ECO:0000256" key="4">
    <source>
        <dbReference type="ARBA" id="ARBA00022989"/>
    </source>
</evidence>
<keyword evidence="5 6" id="KW-0472">Membrane</keyword>
<dbReference type="InterPro" id="IPR045863">
    <property type="entry name" value="CorA_TM1_TM2"/>
</dbReference>
<evidence type="ECO:0000313" key="8">
    <source>
        <dbReference type="EMBL" id="KAI3437682.1"/>
    </source>
</evidence>
<comment type="subcellular location">
    <subcellularLocation>
        <location evidence="1 6">Membrane</location>
        <topology evidence="1 6">Multi-pass membrane protein</topology>
    </subcellularLocation>
</comment>
<dbReference type="GO" id="GO:0016020">
    <property type="term" value="C:membrane"/>
    <property type="evidence" value="ECO:0007669"/>
    <property type="project" value="UniProtKB-SubCell"/>
</dbReference>
<evidence type="ECO:0000256" key="1">
    <source>
        <dbReference type="ARBA" id="ARBA00004141"/>
    </source>
</evidence>
<dbReference type="AlphaFoldDB" id="A0A9D4TXL5"/>
<gene>
    <name evidence="8" type="ORF">D9Q98_000131</name>
</gene>
<dbReference type="Gene3D" id="1.20.58.340">
    <property type="entry name" value="Magnesium transport protein CorA, transmembrane region"/>
    <property type="match status" value="1"/>
</dbReference>
<evidence type="ECO:0000256" key="7">
    <source>
        <dbReference type="SAM" id="MobiDB-lite"/>
    </source>
</evidence>
<dbReference type="EMBL" id="SIDB01000001">
    <property type="protein sequence ID" value="KAI3437682.1"/>
    <property type="molecule type" value="Genomic_DNA"/>
</dbReference>
<proteinExistence type="inferred from homology"/>
<comment type="function">
    <text evidence="6">Magnesium transporter that may mediate the influx of magnesium.</text>
</comment>
<keyword evidence="6" id="KW-0406">Ion transport</keyword>
<dbReference type="PANTHER" id="PTHR13890">
    <property type="entry name" value="RNA SPLICING PROTEIN MRS2, MITOCHONDRIAL"/>
    <property type="match status" value="1"/>
</dbReference>
<comment type="similarity">
    <text evidence="2 6">Belongs to the CorA metal ion transporter (MIT) (TC 1.A.35.5) family.</text>
</comment>
<keyword evidence="6" id="KW-0813">Transport</keyword>
<dbReference type="PANTHER" id="PTHR13890:SF31">
    <property type="entry name" value="MAGNESIUM TRANSPORTER MRS2-2-RELATED"/>
    <property type="match status" value="1"/>
</dbReference>
<keyword evidence="6" id="KW-0460">Magnesium</keyword>